<organism evidence="3 4">
    <name type="scientific">Leucocoprinus birnbaumii</name>
    <dbReference type="NCBI Taxonomy" id="56174"/>
    <lineage>
        <taxon>Eukaryota</taxon>
        <taxon>Fungi</taxon>
        <taxon>Dikarya</taxon>
        <taxon>Basidiomycota</taxon>
        <taxon>Agaricomycotina</taxon>
        <taxon>Agaricomycetes</taxon>
        <taxon>Agaricomycetidae</taxon>
        <taxon>Agaricales</taxon>
        <taxon>Agaricineae</taxon>
        <taxon>Agaricaceae</taxon>
        <taxon>Leucocoprinus</taxon>
    </lineage>
</organism>
<reference evidence="3" key="1">
    <citation type="submission" date="2022-07" db="EMBL/GenBank/DDBJ databases">
        <title>Genome Sequence of Leucocoprinus birnbaumii.</title>
        <authorList>
            <person name="Buettner E."/>
        </authorList>
    </citation>
    <scope>NUCLEOTIDE SEQUENCE</scope>
    <source>
        <strain evidence="3">VT141</strain>
    </source>
</reference>
<accession>A0AAD5VGK5</accession>
<keyword evidence="1" id="KW-0677">Repeat</keyword>
<gene>
    <name evidence="3" type="ORF">NP233_g12664</name>
</gene>
<feature type="domain" description="Nephrocystin 3-like N-terminal" evidence="2">
    <location>
        <begin position="56"/>
        <end position="212"/>
    </location>
</feature>
<dbReference type="InterPro" id="IPR056884">
    <property type="entry name" value="NPHP3-like_N"/>
</dbReference>
<name>A0AAD5VGK5_9AGAR</name>
<evidence type="ECO:0000313" key="3">
    <source>
        <dbReference type="EMBL" id="KAJ3553358.1"/>
    </source>
</evidence>
<dbReference type="InterPro" id="IPR027417">
    <property type="entry name" value="P-loop_NTPase"/>
</dbReference>
<dbReference type="Proteomes" id="UP001213000">
    <property type="component" value="Unassembled WGS sequence"/>
</dbReference>
<dbReference type="EMBL" id="JANIEX010001925">
    <property type="protein sequence ID" value="KAJ3553358.1"/>
    <property type="molecule type" value="Genomic_DNA"/>
</dbReference>
<evidence type="ECO:0000259" key="2">
    <source>
        <dbReference type="Pfam" id="PF24883"/>
    </source>
</evidence>
<sequence length="1194" mass="134515">MRTPCPTAFSKSVLNHHSGIDILCEASSPGAALDSSQQSSRRCFPGTREQYIADIISWASNSNEASPPMCWMRGPAGVGKSSVAQSCAEYLNKFGYLGAAFFFSAKKCDDPASLFPTLAYQLSTIFPDYRAIIDKKILKDKTLVHKTISAQFRSLILEPLQELERDGRRVVGKVVFIDGLDECANEGSQVEIIDIIASSIRMTPLRWAFFSRPETHLVAAFESHPHIFRLACLHLASSWPTKKDIQRLVDAAAGLFAHPATLLSPALSLPHHIPNSMPSTLRLCVVFPQMSFRLCVSFWGDLVGEYSGEDDFWLIATICNILGISETVFRVIHHHLRAVLSFHEAPGNPFGNEDPDLPGSPCQSLSSPLAPRARSLLWEIYGNIHFYHKSFYDFLVDPARSSVFCVTASAMKEKLFDHYIQQHFHYGSSYEVQGASIRISSLGSLPWPCGHEYLDSFIMLHAFVHASMPLSLNSPAFSGLVENLPSDTLRKLEHLDFRRNLIADIDYWNITASKYADVVGHTGTARVFRHTAYECLRESRFAPFEPKEFLAMVDKLEKAGVIRPFHPDLGSSRVASILHTLSRQKSPQKSSGQYKLGHGERSVVWYWEFDVHERYFHEFRTIDYAEAIKIYKMIDLPPPTLAYPPMSVLHEAHDFAISNSSFQSTQINFYSHGKMRPGIDILLEASTPEAAVDAQEREYAPSCYPGTREQYINDIISWAAFSDSYALPLYWVKGPAGVRKSALAQTCATKLMASGHLGAAFFFSLNGRCKDHTRFFPTMAYQLSTVLPDYRDVVNQEVLIDKTLVKKTMASQFHSLIVTPLQRLGDQGKEFQGKAIVIDGLDECESREAQVEIIQIIADSIQRGLTPFRWAIFSREDPHITSTFSAAYIAPLCCTVFLPISRQIDEEIELYLRSGFENMLRRNLLSLLTSWPAPQDIRKLVDAAAGLFVHAATVIRFIDRHSFSGFQEALSDVIASFAAINTQNSSPYDELDRLYSMLLQRVPEDVYPSMNLLFSYMVRDDFDGESWLVAVMCNSLAVMVYQEPPNTLLDAETLDLVRSHKDQGSSFKENTTLEARLLRTHGTINFYHKSFYDFIINPNRSSTFCVISPDMHESLFNRLVARQLDCASNYIVREHRLIIAPGASNHSPALSWAHEDESINYFLQLRSFYNVSHNLSHVDPGFDRFLQDVPPSSL</sequence>
<keyword evidence="4" id="KW-1185">Reference proteome</keyword>
<comment type="caution">
    <text evidence="3">The sequence shown here is derived from an EMBL/GenBank/DDBJ whole genome shotgun (WGS) entry which is preliminary data.</text>
</comment>
<evidence type="ECO:0000313" key="4">
    <source>
        <dbReference type="Proteomes" id="UP001213000"/>
    </source>
</evidence>
<dbReference type="SUPFAM" id="SSF52540">
    <property type="entry name" value="P-loop containing nucleoside triphosphate hydrolases"/>
    <property type="match status" value="2"/>
</dbReference>
<evidence type="ECO:0000256" key="1">
    <source>
        <dbReference type="ARBA" id="ARBA00022737"/>
    </source>
</evidence>
<protein>
    <recommendedName>
        <fullName evidence="2">Nephrocystin 3-like N-terminal domain-containing protein</fullName>
    </recommendedName>
</protein>
<dbReference type="PANTHER" id="PTHR10039">
    <property type="entry name" value="AMELOGENIN"/>
    <property type="match status" value="1"/>
</dbReference>
<dbReference type="AlphaFoldDB" id="A0AAD5VGK5"/>
<dbReference type="Pfam" id="PF24883">
    <property type="entry name" value="NPHP3_N"/>
    <property type="match status" value="2"/>
</dbReference>
<feature type="domain" description="Nephrocystin 3-like N-terminal" evidence="2">
    <location>
        <begin position="722"/>
        <end position="875"/>
    </location>
</feature>
<proteinExistence type="predicted"/>
<dbReference type="Gene3D" id="3.40.50.300">
    <property type="entry name" value="P-loop containing nucleotide triphosphate hydrolases"/>
    <property type="match status" value="1"/>
</dbReference>